<reference evidence="1" key="1">
    <citation type="submission" date="2024-06" db="EMBL/GenBank/DDBJ databases">
        <title>Methylostella associata gen. nov., sp. nov., a novel Ancalomicrobiaceae-affiliated facultatively methylotrophic bacteria that feed on methanotrophs of the genus Methylococcus.</title>
        <authorList>
            <person name="Saltykova V."/>
            <person name="Danilova O.V."/>
            <person name="Oshkin I.Y."/>
            <person name="Belova S.E."/>
            <person name="Pimenov N.V."/>
            <person name="Dedysh S.N."/>
        </authorList>
    </citation>
    <scope>NUCLEOTIDE SEQUENCE</scope>
    <source>
        <strain evidence="1">S20</strain>
    </source>
</reference>
<organism evidence="1">
    <name type="scientific">Methyloraptor flagellatus</name>
    <dbReference type="NCBI Taxonomy" id="3162530"/>
    <lineage>
        <taxon>Bacteria</taxon>
        <taxon>Pseudomonadati</taxon>
        <taxon>Pseudomonadota</taxon>
        <taxon>Alphaproteobacteria</taxon>
        <taxon>Hyphomicrobiales</taxon>
        <taxon>Ancalomicrobiaceae</taxon>
        <taxon>Methyloraptor</taxon>
    </lineage>
</organism>
<accession>A0AAU7XBY3</accession>
<gene>
    <name evidence="1" type="ORF">ABS361_03120</name>
</gene>
<protein>
    <submittedName>
        <fullName evidence="1">Type II toxin-antitoxin system prevent-host-death family antitoxin</fullName>
    </submittedName>
</protein>
<evidence type="ECO:0000313" key="1">
    <source>
        <dbReference type="EMBL" id="XBY45293.1"/>
    </source>
</evidence>
<dbReference type="AlphaFoldDB" id="A0AAU7XBY3"/>
<dbReference type="KEGG" id="mflg:ABS361_03120"/>
<sequence>MARVQLKPDTELDDLVAAARRGESVVLVEGDKPVAEIVPVRETTPTTEQAALPPRVPGRWKGLITLDESFFDPLPDDELKMWEGGD</sequence>
<proteinExistence type="predicted"/>
<dbReference type="EMBL" id="CP158568">
    <property type="protein sequence ID" value="XBY45293.1"/>
    <property type="molecule type" value="Genomic_DNA"/>
</dbReference>
<name>A0AAU7XBY3_9HYPH</name>
<dbReference type="RefSeq" id="WP_407050383.1">
    <property type="nucleotide sequence ID" value="NZ_CP158568.1"/>
</dbReference>